<name>A0A9Q1HG42_HOLLE</name>
<dbReference type="AlphaFoldDB" id="A0A9Q1HG42"/>
<evidence type="ECO:0000313" key="4">
    <source>
        <dbReference type="Proteomes" id="UP001152320"/>
    </source>
</evidence>
<evidence type="ECO:0000256" key="1">
    <source>
        <dbReference type="SAM" id="Coils"/>
    </source>
</evidence>
<reference evidence="3" key="1">
    <citation type="submission" date="2021-10" db="EMBL/GenBank/DDBJ databases">
        <title>Tropical sea cucumber genome reveals ecological adaptation and Cuvierian tubules defense mechanism.</title>
        <authorList>
            <person name="Chen T."/>
        </authorList>
    </citation>
    <scope>NUCLEOTIDE SEQUENCE</scope>
    <source>
        <strain evidence="3">Nanhai2018</strain>
        <tissue evidence="3">Muscle</tissue>
    </source>
</reference>
<protein>
    <recommendedName>
        <fullName evidence="5">Protein FAM177A1</fullName>
    </recommendedName>
</protein>
<accession>A0A9Q1HG42</accession>
<evidence type="ECO:0008006" key="5">
    <source>
        <dbReference type="Google" id="ProtNLM"/>
    </source>
</evidence>
<keyword evidence="1" id="KW-0175">Coiled coil</keyword>
<sequence>MESEVTDNSGSTSVLSPSNISLEKSELGRKPKRIIHCSDGIVEEYSTDEEDGEAEPVVDTKTLTWGPYLWYYTTTAAIKTFHACEYLGEKLAYFFGITSPRYQYAITEFHRLEEEEKRELKEQEERRERIRDEIAMREAQKYNDAKAASMTVPGQI</sequence>
<organism evidence="3 4">
    <name type="scientific">Holothuria leucospilota</name>
    <name type="common">Black long sea cucumber</name>
    <name type="synonym">Mertensiothuria leucospilota</name>
    <dbReference type="NCBI Taxonomy" id="206669"/>
    <lineage>
        <taxon>Eukaryota</taxon>
        <taxon>Metazoa</taxon>
        <taxon>Echinodermata</taxon>
        <taxon>Eleutherozoa</taxon>
        <taxon>Echinozoa</taxon>
        <taxon>Holothuroidea</taxon>
        <taxon>Aspidochirotacea</taxon>
        <taxon>Aspidochirotida</taxon>
        <taxon>Holothuriidae</taxon>
        <taxon>Holothuria</taxon>
    </lineage>
</organism>
<dbReference type="Proteomes" id="UP001152320">
    <property type="component" value="Chromosome 3"/>
</dbReference>
<dbReference type="InterPro" id="IPR028260">
    <property type="entry name" value="FAM177"/>
</dbReference>
<dbReference type="EMBL" id="JAIZAY010000003">
    <property type="protein sequence ID" value="KAJ8044640.1"/>
    <property type="molecule type" value="Genomic_DNA"/>
</dbReference>
<keyword evidence="4" id="KW-1185">Reference proteome</keyword>
<feature type="region of interest" description="Disordered" evidence="2">
    <location>
        <begin position="1"/>
        <end position="22"/>
    </location>
</feature>
<proteinExistence type="predicted"/>
<dbReference type="Pfam" id="PF14774">
    <property type="entry name" value="FAM177"/>
    <property type="match status" value="1"/>
</dbReference>
<comment type="caution">
    <text evidence="3">The sequence shown here is derived from an EMBL/GenBank/DDBJ whole genome shotgun (WGS) entry which is preliminary data.</text>
</comment>
<gene>
    <name evidence="3" type="ORF">HOLleu_07430</name>
</gene>
<dbReference type="OrthoDB" id="45963at2759"/>
<dbReference type="PANTHER" id="PTHR31206">
    <property type="entry name" value="LP10445P"/>
    <property type="match status" value="1"/>
</dbReference>
<feature type="coiled-coil region" evidence="1">
    <location>
        <begin position="106"/>
        <end position="140"/>
    </location>
</feature>
<dbReference type="PANTHER" id="PTHR31206:SF1">
    <property type="entry name" value="LP10445P"/>
    <property type="match status" value="1"/>
</dbReference>
<evidence type="ECO:0000256" key="2">
    <source>
        <dbReference type="SAM" id="MobiDB-lite"/>
    </source>
</evidence>
<evidence type="ECO:0000313" key="3">
    <source>
        <dbReference type="EMBL" id="KAJ8044640.1"/>
    </source>
</evidence>